<dbReference type="CDD" id="cd00452">
    <property type="entry name" value="KDPG_aldolase"/>
    <property type="match status" value="1"/>
</dbReference>
<dbReference type="EMBL" id="BAAAZO010000011">
    <property type="protein sequence ID" value="GAA3630878.1"/>
    <property type="molecule type" value="Genomic_DNA"/>
</dbReference>
<evidence type="ECO:0000313" key="9">
    <source>
        <dbReference type="Proteomes" id="UP001501074"/>
    </source>
</evidence>
<comment type="caution">
    <text evidence="8">The sequence shown here is derived from an EMBL/GenBank/DDBJ whole genome shotgun (WGS) entry which is preliminary data.</text>
</comment>
<keyword evidence="9" id="KW-1185">Reference proteome</keyword>
<keyword evidence="6" id="KW-0456">Lyase</keyword>
<evidence type="ECO:0000256" key="3">
    <source>
        <dbReference type="ARBA" id="ARBA00006906"/>
    </source>
</evidence>
<dbReference type="EC" id="4.1.2.14" evidence="5"/>
<organism evidence="8 9">
    <name type="scientific">Kineosporia mesophila</name>
    <dbReference type="NCBI Taxonomy" id="566012"/>
    <lineage>
        <taxon>Bacteria</taxon>
        <taxon>Bacillati</taxon>
        <taxon>Actinomycetota</taxon>
        <taxon>Actinomycetes</taxon>
        <taxon>Kineosporiales</taxon>
        <taxon>Kineosporiaceae</taxon>
        <taxon>Kineosporia</taxon>
    </lineage>
</organism>
<comment type="pathway">
    <text evidence="2">Carbohydrate acid metabolism; 2-dehydro-3-deoxy-D-gluconate degradation; D-glyceraldehyde 3-phosphate and pyruvate from 2-dehydro-3-deoxy-D-gluconate: step 2/2.</text>
</comment>
<keyword evidence="7" id="KW-0119">Carbohydrate metabolism</keyword>
<accession>A0ABP7AEN9</accession>
<evidence type="ECO:0000313" key="8">
    <source>
        <dbReference type="EMBL" id="GAA3630878.1"/>
    </source>
</evidence>
<dbReference type="PANTHER" id="PTHR30246:SF1">
    <property type="entry name" value="2-DEHYDRO-3-DEOXY-6-PHOSPHOGALACTONATE ALDOLASE-RELATED"/>
    <property type="match status" value="1"/>
</dbReference>
<evidence type="ECO:0000256" key="2">
    <source>
        <dbReference type="ARBA" id="ARBA00004736"/>
    </source>
</evidence>
<dbReference type="InterPro" id="IPR013785">
    <property type="entry name" value="Aldolase_TIM"/>
</dbReference>
<reference evidence="9" key="1">
    <citation type="journal article" date="2019" name="Int. J. Syst. Evol. Microbiol.">
        <title>The Global Catalogue of Microorganisms (GCM) 10K type strain sequencing project: providing services to taxonomists for standard genome sequencing and annotation.</title>
        <authorList>
            <consortium name="The Broad Institute Genomics Platform"/>
            <consortium name="The Broad Institute Genome Sequencing Center for Infectious Disease"/>
            <person name="Wu L."/>
            <person name="Ma J."/>
        </authorList>
    </citation>
    <scope>NUCLEOTIDE SEQUENCE [LARGE SCALE GENOMIC DNA]</scope>
    <source>
        <strain evidence="9">JCM 16902</strain>
    </source>
</reference>
<protein>
    <recommendedName>
        <fullName evidence="5">2-dehydro-3-deoxy-phosphogluconate aldolase</fullName>
        <ecNumber evidence="5">4.1.2.14</ecNumber>
    </recommendedName>
</protein>
<dbReference type="InterPro" id="IPR031337">
    <property type="entry name" value="KDPG/KHG_AS_1"/>
</dbReference>
<dbReference type="PANTHER" id="PTHR30246">
    <property type="entry name" value="2-KETO-3-DEOXY-6-PHOSPHOGLUCONATE ALDOLASE"/>
    <property type="match status" value="1"/>
</dbReference>
<evidence type="ECO:0000256" key="4">
    <source>
        <dbReference type="ARBA" id="ARBA00011233"/>
    </source>
</evidence>
<comment type="similarity">
    <text evidence="3">Belongs to the KHG/KDPG aldolase family.</text>
</comment>
<evidence type="ECO:0000256" key="5">
    <source>
        <dbReference type="ARBA" id="ARBA00013063"/>
    </source>
</evidence>
<dbReference type="Gene3D" id="3.20.20.70">
    <property type="entry name" value="Aldolase class I"/>
    <property type="match status" value="1"/>
</dbReference>
<dbReference type="SUPFAM" id="SSF51569">
    <property type="entry name" value="Aldolase"/>
    <property type="match status" value="1"/>
</dbReference>
<dbReference type="NCBIfam" id="NF004325">
    <property type="entry name" value="PRK05718.1"/>
    <property type="match status" value="1"/>
</dbReference>
<evidence type="ECO:0000256" key="7">
    <source>
        <dbReference type="ARBA" id="ARBA00023277"/>
    </source>
</evidence>
<gene>
    <name evidence="8" type="primary">eda</name>
    <name evidence="8" type="ORF">GCM10022223_55960</name>
</gene>
<dbReference type="Proteomes" id="UP001501074">
    <property type="component" value="Unassembled WGS sequence"/>
</dbReference>
<dbReference type="RefSeq" id="WP_231486167.1">
    <property type="nucleotide sequence ID" value="NZ_BAAAZO010000011.1"/>
</dbReference>
<dbReference type="NCBIfam" id="TIGR01182">
    <property type="entry name" value="eda"/>
    <property type="match status" value="1"/>
</dbReference>
<evidence type="ECO:0000256" key="6">
    <source>
        <dbReference type="ARBA" id="ARBA00023239"/>
    </source>
</evidence>
<comment type="catalytic activity">
    <reaction evidence="1">
        <text>2-dehydro-3-deoxy-6-phospho-D-gluconate = D-glyceraldehyde 3-phosphate + pyruvate</text>
        <dbReference type="Rhea" id="RHEA:17089"/>
        <dbReference type="ChEBI" id="CHEBI:15361"/>
        <dbReference type="ChEBI" id="CHEBI:57569"/>
        <dbReference type="ChEBI" id="CHEBI:59776"/>
        <dbReference type="EC" id="4.1.2.14"/>
    </reaction>
</comment>
<dbReference type="Pfam" id="PF01081">
    <property type="entry name" value="Aldolase"/>
    <property type="match status" value="1"/>
</dbReference>
<comment type="subunit">
    <text evidence="4">Homotrimer.</text>
</comment>
<proteinExistence type="inferred from homology"/>
<dbReference type="PROSITE" id="PS00159">
    <property type="entry name" value="ALDOLASE_KDPG_KHG_1"/>
    <property type="match status" value="1"/>
</dbReference>
<evidence type="ECO:0000256" key="1">
    <source>
        <dbReference type="ARBA" id="ARBA00000654"/>
    </source>
</evidence>
<dbReference type="InterPro" id="IPR000887">
    <property type="entry name" value="Aldlse_KDPG_KHG"/>
</dbReference>
<sequence length="215" mass="21805">MSTAQATLADTTTSLLDVSPVIPVVVVDDVESAVPLAHALLAGGVGIIEVTLRSPAALGAIQAIAAEVPQMLIGAGTVCSEQQAQDSAAAGARFLVSPGSTDRLLDGLERVGLPFLAGCATPSDMMRLLERGITEAKLFPATVVGGTALLKAVGGPLPQLRFCPTGGVTPESAPDFLALPNVGCVGGTWLTPKTAVKDADWQQITALAAATRTLR</sequence>
<name>A0ABP7AEN9_9ACTN</name>